<organism evidence="5 6">
    <name type="scientific">Pseudomonas aeruginosa (strain UCBPP-PA14)</name>
    <dbReference type="NCBI Taxonomy" id="208963"/>
    <lineage>
        <taxon>Bacteria</taxon>
        <taxon>Pseudomonadati</taxon>
        <taxon>Pseudomonadota</taxon>
        <taxon>Gammaproteobacteria</taxon>
        <taxon>Pseudomonadales</taxon>
        <taxon>Pseudomonadaceae</taxon>
        <taxon>Pseudomonas</taxon>
    </lineage>
</organism>
<dbReference type="Pfam" id="PF00725">
    <property type="entry name" value="3HCDH"/>
    <property type="match status" value="2"/>
</dbReference>
<protein>
    <submittedName>
        <fullName evidence="5">Putative 3-hydroxyacyl-CoA dehydrogenase</fullName>
    </submittedName>
</protein>
<dbReference type="InterPro" id="IPR006108">
    <property type="entry name" value="3HC_DH_C"/>
</dbReference>
<evidence type="ECO:0000256" key="1">
    <source>
        <dbReference type="ARBA" id="ARBA00023002"/>
    </source>
</evidence>
<dbReference type="InterPro" id="IPR008927">
    <property type="entry name" value="6-PGluconate_DH-like_C_sf"/>
</dbReference>
<dbReference type="Pfam" id="PF02737">
    <property type="entry name" value="3HCDH_N"/>
    <property type="match status" value="1"/>
</dbReference>
<dbReference type="GO" id="GO:0016616">
    <property type="term" value="F:oxidoreductase activity, acting on the CH-OH group of donors, NAD or NADP as acceptor"/>
    <property type="evidence" value="ECO:0007669"/>
    <property type="project" value="InterPro"/>
</dbReference>
<dbReference type="RefSeq" id="WP_003140132.1">
    <property type="nucleotide sequence ID" value="NC_008463.1"/>
</dbReference>
<dbReference type="GO" id="GO:0006631">
    <property type="term" value="P:fatty acid metabolic process"/>
    <property type="evidence" value="ECO:0007669"/>
    <property type="project" value="InterPro"/>
</dbReference>
<gene>
    <name evidence="5" type="primary">paaH</name>
    <name evidence="5" type="ordered locus">PA14_43460</name>
</gene>
<dbReference type="InterPro" id="IPR036291">
    <property type="entry name" value="NAD(P)-bd_dom_sf"/>
</dbReference>
<dbReference type="Proteomes" id="UP000000653">
    <property type="component" value="Chromosome"/>
</dbReference>
<dbReference type="SUPFAM" id="SSF48179">
    <property type="entry name" value="6-phosphogluconate dehydrogenase C-terminal domain-like"/>
    <property type="match status" value="2"/>
</dbReference>
<dbReference type="PANTHER" id="PTHR48075:SF5">
    <property type="entry name" value="3-HYDROXYBUTYRYL-COA DEHYDROGENASE"/>
    <property type="match status" value="1"/>
</dbReference>
<dbReference type="NCBIfam" id="NF006124">
    <property type="entry name" value="PRK08268.1"/>
    <property type="match status" value="1"/>
</dbReference>
<keyword evidence="2" id="KW-0520">NAD</keyword>
<evidence type="ECO:0000259" key="4">
    <source>
        <dbReference type="Pfam" id="PF02737"/>
    </source>
</evidence>
<evidence type="ECO:0000256" key="2">
    <source>
        <dbReference type="ARBA" id="ARBA00023027"/>
    </source>
</evidence>
<dbReference type="FunFam" id="3.40.50.720:FF:000009">
    <property type="entry name" value="Fatty oxidation complex, alpha subunit"/>
    <property type="match status" value="1"/>
</dbReference>
<feature type="domain" description="3-hydroxyacyl-CoA dehydrogenase C-terminal" evidence="3">
    <location>
        <begin position="187"/>
        <end position="284"/>
    </location>
</feature>
<dbReference type="HOGENOM" id="CLU_009834_2_3_6"/>
<proteinExistence type="predicted"/>
<dbReference type="AlphaFoldDB" id="A0A0H2Z879"/>
<evidence type="ECO:0000313" key="5">
    <source>
        <dbReference type="EMBL" id="ABJ10809.1"/>
    </source>
</evidence>
<evidence type="ECO:0000259" key="3">
    <source>
        <dbReference type="Pfam" id="PF00725"/>
    </source>
</evidence>
<dbReference type="Gene3D" id="1.10.1040.10">
    <property type="entry name" value="N-(1-d-carboxylethyl)-l-norvaline Dehydrogenase, domain 2"/>
    <property type="match status" value="2"/>
</dbReference>
<dbReference type="SUPFAM" id="SSF51735">
    <property type="entry name" value="NAD(P)-binding Rossmann-fold domains"/>
    <property type="match status" value="1"/>
</dbReference>
<dbReference type="PANTHER" id="PTHR48075">
    <property type="entry name" value="3-HYDROXYACYL-COA DEHYDROGENASE FAMILY PROTEIN"/>
    <property type="match status" value="1"/>
</dbReference>
<dbReference type="EMBL" id="CP000438">
    <property type="protein sequence ID" value="ABJ10809.1"/>
    <property type="molecule type" value="Genomic_DNA"/>
</dbReference>
<evidence type="ECO:0000313" key="6">
    <source>
        <dbReference type="Proteomes" id="UP000000653"/>
    </source>
</evidence>
<accession>A0A0H2Z879</accession>
<sequence>MPDIRCIAVVGTGAMGTGIAQIAAQAGLTVWLFDSRAEAAAEARQRLRQTFESLCGKGKLSAADAEAAQNRLRVAERLEQLGDCELVVEAIVERLEAKQELLRRLEAIVAPETILASNTSSLSITAIAAACERPQRIAGFHFFNPVPLMRVVEVVDGLASAPEVGDALLALAARLGHRGVRTKDSPGFIVNHAGRAYGTEALRILGEGVAECAEIDRVLRECAGFRMGPFELLDLTGLDVSHPVMESIYQQYYQEPRYRPHPLTRQLLAAGRLGRKSGQGFYRYVDGQPQDKPGPQPVPQAAIRPPVWLGCENEDDRRTLAELLHRLGVEPETGERPSAAALCLLAAWGEDLSSAVQRFACPAERSVGIDLLCDLERRRCLMLSPLTAPAMRDAAHALLAGDGVGVTVLRDSPGFVVQRVLAMIVNLACDIAQQGIASVEDIDQAVHLGLGYPHGPLEWGDRLGPRRLLSILQRLQALTGDPRYRPSPWLRRRAQLGMSLRAGETAAVG</sequence>
<keyword evidence="1" id="KW-0560">Oxidoreductase</keyword>
<dbReference type="KEGG" id="pau:PA14_43460"/>
<dbReference type="InterPro" id="IPR013328">
    <property type="entry name" value="6PGD_dom2"/>
</dbReference>
<dbReference type="InterPro" id="IPR006176">
    <property type="entry name" value="3-OHacyl-CoA_DH_NAD-bd"/>
</dbReference>
<dbReference type="GO" id="GO:0070403">
    <property type="term" value="F:NAD+ binding"/>
    <property type="evidence" value="ECO:0007669"/>
    <property type="project" value="InterPro"/>
</dbReference>
<name>A0A0H2Z879_PSEAB</name>
<dbReference type="BioCyc" id="PAER208963:G1G74-3646-MONOMER"/>
<feature type="domain" description="3-hydroxyacyl-CoA dehydrogenase C-terminal" evidence="3">
    <location>
        <begin position="414"/>
        <end position="497"/>
    </location>
</feature>
<reference evidence="5 6" key="1">
    <citation type="journal article" date="2006" name="Genome Biol.">
        <title>Genomic analysis reveals that Pseudomonas aeruginosa virulence is combinatorial.</title>
        <authorList>
            <person name="Lee D.G."/>
            <person name="Urbach J.M."/>
            <person name="Wu G."/>
            <person name="Liberati N.T."/>
            <person name="Feinbaum R.L."/>
            <person name="Miyata S."/>
            <person name="Diggins L.T."/>
            <person name="He J."/>
            <person name="Saucier M."/>
            <person name="Deziel E."/>
            <person name="Friedman L."/>
            <person name="Li L."/>
            <person name="Grills G."/>
            <person name="Montgomery K."/>
            <person name="Kucherlapati R."/>
            <person name="Rahme L.G."/>
            <person name="Ausubel F.M."/>
        </authorList>
    </citation>
    <scope>NUCLEOTIDE SEQUENCE [LARGE SCALE GENOMIC DNA]</scope>
    <source>
        <strain evidence="5 6">UCBPP-PA14</strain>
    </source>
</reference>
<dbReference type="Gene3D" id="3.40.50.720">
    <property type="entry name" value="NAD(P)-binding Rossmann-like Domain"/>
    <property type="match status" value="1"/>
</dbReference>
<feature type="domain" description="3-hydroxyacyl-CoA dehydrogenase NAD binding" evidence="4">
    <location>
        <begin position="7"/>
        <end position="184"/>
    </location>
</feature>